<dbReference type="SUPFAM" id="SSF50447">
    <property type="entry name" value="Translation proteins"/>
    <property type="match status" value="1"/>
</dbReference>
<keyword evidence="3 9" id="KW-0547">Nucleotide-binding</keyword>
<dbReference type="InterPro" id="IPR004160">
    <property type="entry name" value="Transl_elong_EFTu/EF1A_C"/>
</dbReference>
<dbReference type="AlphaFoldDB" id="J6FCU0"/>
<dbReference type="InterPro" id="IPR004541">
    <property type="entry name" value="Transl_elong_EFTu/EF1A_bac/org"/>
</dbReference>
<dbReference type="NCBIfam" id="NF009372">
    <property type="entry name" value="PRK12735.1"/>
    <property type="match status" value="1"/>
</dbReference>
<evidence type="ECO:0000256" key="2">
    <source>
        <dbReference type="ARBA" id="ARBA00007249"/>
    </source>
</evidence>
<dbReference type="NCBIfam" id="TIGR00231">
    <property type="entry name" value="small_GTP"/>
    <property type="match status" value="1"/>
</dbReference>
<dbReference type="HOGENOM" id="CLU_007265_0_0_1"/>
<dbReference type="CDD" id="cd03707">
    <property type="entry name" value="EFTU_III"/>
    <property type="match status" value="1"/>
</dbReference>
<evidence type="ECO:0000313" key="12">
    <source>
        <dbReference type="Proteomes" id="UP000002748"/>
    </source>
</evidence>
<dbReference type="CDD" id="cd03697">
    <property type="entry name" value="EFTU_II"/>
    <property type="match status" value="1"/>
</dbReference>
<dbReference type="Proteomes" id="UP000002748">
    <property type="component" value="Unassembled WGS sequence"/>
</dbReference>
<dbReference type="VEuPathDB" id="FungiDB:A1Q1_00787"/>
<evidence type="ECO:0000256" key="4">
    <source>
        <dbReference type="ARBA" id="ARBA00022768"/>
    </source>
</evidence>
<evidence type="ECO:0000256" key="9">
    <source>
        <dbReference type="RuleBase" id="RU000325"/>
    </source>
</evidence>
<comment type="caution">
    <text evidence="11">The sequence shown here is derived from an EMBL/GenBank/DDBJ whole genome shotgun (WGS) entry which is preliminary data.</text>
</comment>
<gene>
    <name evidence="11" type="ORF">A1Q1_00787</name>
</gene>
<dbReference type="Pfam" id="PF03144">
    <property type="entry name" value="GTP_EFTU_D2"/>
    <property type="match status" value="1"/>
</dbReference>
<proteinExistence type="inferred from homology"/>
<evidence type="ECO:0000256" key="1">
    <source>
        <dbReference type="ARBA" id="ARBA00004173"/>
    </source>
</evidence>
<dbReference type="InterPro" id="IPR033720">
    <property type="entry name" value="EFTU_2"/>
</dbReference>
<dbReference type="OrthoDB" id="2067at2759"/>
<dbReference type="InterPro" id="IPR027417">
    <property type="entry name" value="P-loop_NTPase"/>
</dbReference>
<dbReference type="NCBIfam" id="NF009373">
    <property type="entry name" value="PRK12736.1"/>
    <property type="match status" value="1"/>
</dbReference>
<keyword evidence="7" id="KW-0496">Mitochondrion</keyword>
<dbReference type="PANTHER" id="PTHR43721">
    <property type="entry name" value="ELONGATION FACTOR TU-RELATED"/>
    <property type="match status" value="1"/>
</dbReference>
<dbReference type="InterPro" id="IPR009000">
    <property type="entry name" value="Transl_B-barrel_sf"/>
</dbReference>
<dbReference type="InterPro" id="IPR004161">
    <property type="entry name" value="EFTu-like_2"/>
</dbReference>
<dbReference type="GO" id="GO:0005525">
    <property type="term" value="F:GTP binding"/>
    <property type="evidence" value="ECO:0007669"/>
    <property type="project" value="UniProtKB-UniRule"/>
</dbReference>
<organism evidence="11 12">
    <name type="scientific">Trichosporon asahii var. asahii (strain ATCC 90039 / CBS 2479 / JCM 2466 / KCTC 7840 / NBRC 103889/ NCYC 2677 / UAMH 7654)</name>
    <name type="common">Yeast</name>
    <dbReference type="NCBI Taxonomy" id="1186058"/>
    <lineage>
        <taxon>Eukaryota</taxon>
        <taxon>Fungi</taxon>
        <taxon>Dikarya</taxon>
        <taxon>Basidiomycota</taxon>
        <taxon>Agaricomycotina</taxon>
        <taxon>Tremellomycetes</taxon>
        <taxon>Trichosporonales</taxon>
        <taxon>Trichosporonaceae</taxon>
        <taxon>Trichosporon</taxon>
    </lineage>
</organism>
<dbReference type="PROSITE" id="PS51722">
    <property type="entry name" value="G_TR_2"/>
    <property type="match status" value="1"/>
</dbReference>
<dbReference type="GO" id="GO:0003746">
    <property type="term" value="F:translation elongation factor activity"/>
    <property type="evidence" value="ECO:0007669"/>
    <property type="project" value="UniProtKB-UniRule"/>
</dbReference>
<keyword evidence="6" id="KW-0809">Transit peptide</keyword>
<dbReference type="GO" id="GO:0005739">
    <property type="term" value="C:mitochondrion"/>
    <property type="evidence" value="ECO:0007669"/>
    <property type="project" value="UniProtKB-SubCell"/>
</dbReference>
<evidence type="ECO:0000256" key="6">
    <source>
        <dbReference type="ARBA" id="ARBA00022946"/>
    </source>
</evidence>
<dbReference type="HAMAP" id="MF_00118_B">
    <property type="entry name" value="EF_Tu_B"/>
    <property type="match status" value="1"/>
</dbReference>
<name>J6FCU0_TRIAS</name>
<dbReference type="EMBL" id="ALBS01000013">
    <property type="protein sequence ID" value="EJT52882.1"/>
    <property type="molecule type" value="Genomic_DNA"/>
</dbReference>
<dbReference type="FunFam" id="2.40.30.10:FF:000001">
    <property type="entry name" value="Elongation factor Tu"/>
    <property type="match status" value="1"/>
</dbReference>
<keyword evidence="4 9" id="KW-0251">Elongation factor</keyword>
<evidence type="ECO:0000313" key="11">
    <source>
        <dbReference type="EMBL" id="EJT52882.1"/>
    </source>
</evidence>
<dbReference type="Gene3D" id="3.40.50.300">
    <property type="entry name" value="P-loop containing nucleotide triphosphate hydrolases"/>
    <property type="match status" value="1"/>
</dbReference>
<dbReference type="GeneID" id="25984301"/>
<dbReference type="GO" id="GO:0003924">
    <property type="term" value="F:GTPase activity"/>
    <property type="evidence" value="ECO:0007669"/>
    <property type="project" value="UniProtKB-UniRule"/>
</dbReference>
<keyword evidence="8 9" id="KW-0342">GTP-binding</keyword>
<reference evidence="11 12" key="1">
    <citation type="journal article" date="2012" name="Eukaryot. Cell">
        <title>Draft genome sequence of CBS 2479, the standard type strain of Trichosporon asahii.</title>
        <authorList>
            <person name="Yang R.Y."/>
            <person name="Li H.T."/>
            <person name="Zhu H."/>
            <person name="Zhou G.P."/>
            <person name="Wang M."/>
            <person name="Wang L."/>
        </authorList>
    </citation>
    <scope>NUCLEOTIDE SEQUENCE [LARGE SCALE GENOMIC DNA]</scope>
    <source>
        <strain evidence="12">ATCC 90039 / CBS 2479 / JCM 2466 / KCTC 7840 / NCYC 2677 / UAMH 7654</strain>
    </source>
</reference>
<dbReference type="Gene3D" id="2.40.30.10">
    <property type="entry name" value="Translation factors"/>
    <property type="match status" value="2"/>
</dbReference>
<dbReference type="InterPro" id="IPR041709">
    <property type="entry name" value="EF-Tu_GTP-bd"/>
</dbReference>
<sequence>MLRSRIQTGLVAAARDARAVRAVPSVARVAQVARINTAARVPRAAAAAMVPSTLGAIRGYAAEAGGRFARTKPHFNIGTIGHVDHGKTTLTAAITKHLSEQGGGKFMDYSQIDKAPEEKARGITISTAHVEYETPKRHYAHIDCPGHADYIKNMITGAAQLDGAIIVVSATDGQMPQTREHLLLARQVGIKKLLVFINKVDQVDDPEMLELVEMEMRELLSEYGFDGDNTPIVMGTALGALEGKDPERGTAKIQELMDAADNWLDVPERDLDKPFLMYVEDVFSISGRGTVATGKVERGTINKGAEVEIVGLGNPLKTTVTGIEMFHKELERGEAGDNMGALLRGLKRDQIKRGQVIVAPGSIKSHKKFSANLYILSKEEGGRSTPFMNNYRPQMFLRTTDVTCSLTFPEGTADVHEKMVMPGDSIEMVAELIHDIALEEGSRFTLREGGRTIGTGIVSKLLD</sequence>
<dbReference type="PANTHER" id="PTHR43721:SF36">
    <property type="entry name" value="ELONGATION FACTOR TU, MITOCHONDRIAL"/>
    <property type="match status" value="1"/>
</dbReference>
<dbReference type="KEGG" id="tasa:A1Q1_00787"/>
<evidence type="ECO:0000256" key="8">
    <source>
        <dbReference type="ARBA" id="ARBA00023134"/>
    </source>
</evidence>
<dbReference type="NCBIfam" id="NF000766">
    <property type="entry name" value="PRK00049.1"/>
    <property type="match status" value="1"/>
</dbReference>
<dbReference type="InterPro" id="IPR000795">
    <property type="entry name" value="T_Tr_GTP-bd_dom"/>
</dbReference>
<dbReference type="CDD" id="cd01884">
    <property type="entry name" value="EF_Tu"/>
    <property type="match status" value="1"/>
</dbReference>
<comment type="subcellular location">
    <subcellularLocation>
        <location evidence="1">Mitochondrion</location>
    </subcellularLocation>
</comment>
<dbReference type="SUPFAM" id="SSF50465">
    <property type="entry name" value="EF-Tu/eEF-1alpha/eIF2-gamma C-terminal domain"/>
    <property type="match status" value="1"/>
</dbReference>
<dbReference type="InterPro" id="IPR031157">
    <property type="entry name" value="G_TR_CS"/>
</dbReference>
<dbReference type="GO" id="GO:0070125">
    <property type="term" value="P:mitochondrial translational elongation"/>
    <property type="evidence" value="ECO:0007669"/>
    <property type="project" value="TreeGrafter"/>
</dbReference>
<keyword evidence="5" id="KW-0648">Protein biosynthesis</keyword>
<dbReference type="SUPFAM" id="SSF52540">
    <property type="entry name" value="P-loop containing nucleoside triphosphate hydrolases"/>
    <property type="match status" value="1"/>
</dbReference>
<dbReference type="InterPro" id="IPR050055">
    <property type="entry name" value="EF-Tu_GTPase"/>
</dbReference>
<dbReference type="InterPro" id="IPR005225">
    <property type="entry name" value="Small_GTP-bd"/>
</dbReference>
<evidence type="ECO:0000256" key="5">
    <source>
        <dbReference type="ARBA" id="ARBA00022917"/>
    </source>
</evidence>
<dbReference type="Pfam" id="PF03143">
    <property type="entry name" value="GTP_EFTU_D3"/>
    <property type="match status" value="1"/>
</dbReference>
<dbReference type="PRINTS" id="PR00315">
    <property type="entry name" value="ELONGATNFCT"/>
</dbReference>
<dbReference type="Pfam" id="PF00009">
    <property type="entry name" value="GTP_EFTU"/>
    <property type="match status" value="1"/>
</dbReference>
<protein>
    <recommendedName>
        <fullName evidence="9">Elongation factor Tu</fullName>
    </recommendedName>
</protein>
<evidence type="ECO:0000259" key="10">
    <source>
        <dbReference type="PROSITE" id="PS51722"/>
    </source>
</evidence>
<evidence type="ECO:0000256" key="7">
    <source>
        <dbReference type="ARBA" id="ARBA00023128"/>
    </source>
</evidence>
<evidence type="ECO:0000256" key="3">
    <source>
        <dbReference type="ARBA" id="ARBA00022741"/>
    </source>
</evidence>
<feature type="domain" description="Tr-type G" evidence="10">
    <location>
        <begin position="72"/>
        <end position="268"/>
    </location>
</feature>
<comment type="similarity">
    <text evidence="2 9">Belongs to the TRAFAC class translation factor GTPase superfamily. Classic translation factor GTPase family. EF-Tu/EF-1A subfamily.</text>
</comment>
<comment type="function">
    <text evidence="9">This protein promotes the GTP-dependent binding of aminoacyl-tRNA to the A-site of ribosomes during protein biosynthesis.</text>
</comment>
<dbReference type="PROSITE" id="PS00301">
    <property type="entry name" value="G_TR_1"/>
    <property type="match status" value="1"/>
</dbReference>
<dbReference type="InterPro" id="IPR009001">
    <property type="entry name" value="Transl_elong_EF1A/Init_IF2_C"/>
</dbReference>
<dbReference type="NCBIfam" id="TIGR00485">
    <property type="entry name" value="EF-Tu"/>
    <property type="match status" value="1"/>
</dbReference>
<accession>J6FCU0</accession>
<dbReference type="RefSeq" id="XP_014183956.1">
    <property type="nucleotide sequence ID" value="XM_014328481.1"/>
</dbReference>
<dbReference type="FunFam" id="3.40.50.300:FF:000003">
    <property type="entry name" value="Elongation factor Tu"/>
    <property type="match status" value="1"/>
</dbReference>